<evidence type="ECO:0008006" key="3">
    <source>
        <dbReference type="Google" id="ProtNLM"/>
    </source>
</evidence>
<gene>
    <name evidence="1" type="ORF">FB473_001568</name>
</gene>
<name>A0ABX0SEU5_9ACTN</name>
<keyword evidence="2" id="KW-1185">Reference proteome</keyword>
<dbReference type="Proteomes" id="UP000749311">
    <property type="component" value="Unassembled WGS sequence"/>
</dbReference>
<organism evidence="1 2">
    <name type="scientific">Brooklawnia cerclae</name>
    <dbReference type="NCBI Taxonomy" id="349934"/>
    <lineage>
        <taxon>Bacteria</taxon>
        <taxon>Bacillati</taxon>
        <taxon>Actinomycetota</taxon>
        <taxon>Actinomycetes</taxon>
        <taxon>Propionibacteriales</taxon>
        <taxon>Propionibacteriaceae</taxon>
        <taxon>Brooklawnia</taxon>
    </lineage>
</organism>
<proteinExistence type="predicted"/>
<sequence length="293" mass="32114">MHRRLEEELAGNGGVISRAALPALGGQIDWALRSGQLVRVLPGVHARPDEASGFAVRTRAVALADPDAIIAGHAAAVLHDWLVADGDPIEVATARLRSRDWLLATRRTVPAWLTRRVGLVRCTSRALTTVDLIPECGPAIVDEALRRRVRLDDLRAALAATPNRPGNALRRSVLDDARDQPWSYAERVAHCALREAGVGGWVANHPVIDSPDGPPLAVLDIAMVALRLGFEIDGAEYHDRPDAFVANRLRDERLAVLGWQMVRFAVRRVLADPPGFADSVRMIAEMRRRQLQL</sequence>
<evidence type="ECO:0000313" key="1">
    <source>
        <dbReference type="EMBL" id="NIH56923.1"/>
    </source>
</evidence>
<protein>
    <recommendedName>
        <fullName evidence="3">DUF559 domain-containing protein</fullName>
    </recommendedName>
</protein>
<comment type="caution">
    <text evidence="1">The sequence shown here is derived from an EMBL/GenBank/DDBJ whole genome shotgun (WGS) entry which is preliminary data.</text>
</comment>
<accession>A0ABX0SEU5</accession>
<dbReference type="EMBL" id="JAAMOZ010000001">
    <property type="protein sequence ID" value="NIH56923.1"/>
    <property type="molecule type" value="Genomic_DNA"/>
</dbReference>
<dbReference type="RefSeq" id="WP_167166227.1">
    <property type="nucleotide sequence ID" value="NZ_BAAAOO010000015.1"/>
</dbReference>
<reference evidence="1 2" key="1">
    <citation type="submission" date="2020-02" db="EMBL/GenBank/DDBJ databases">
        <title>Sequencing the genomes of 1000 actinobacteria strains.</title>
        <authorList>
            <person name="Klenk H.-P."/>
        </authorList>
    </citation>
    <scope>NUCLEOTIDE SEQUENCE [LARGE SCALE GENOMIC DNA]</scope>
    <source>
        <strain evidence="1 2">DSM 19609</strain>
    </source>
</reference>
<evidence type="ECO:0000313" key="2">
    <source>
        <dbReference type="Proteomes" id="UP000749311"/>
    </source>
</evidence>